<evidence type="ECO:0000256" key="11">
    <source>
        <dbReference type="ARBA" id="ARBA00023033"/>
    </source>
</evidence>
<feature type="transmembrane region" description="Helical" evidence="14">
    <location>
        <begin position="657"/>
        <end position="676"/>
    </location>
</feature>
<dbReference type="PANTHER" id="PTHR24292:SF100">
    <property type="entry name" value="CYTOCHROME P450 6A16, ISOFORM B-RELATED"/>
    <property type="match status" value="1"/>
</dbReference>
<protein>
    <recommendedName>
        <fullName evidence="17">Cytochrome P450</fullName>
    </recommendedName>
</protein>
<sequence>MGFLSNSLLLDVGTLLTCILAAVYVYFKWSFTYWKKRNVPYIEPVFPFGNFMDLILTRKSISDVCRDIYNKFEGYKYAGMYIFTSPRFIFRDPDLIKDVLVKDFSAFHDRGIYMNEENEPLSGHLFVLPGMKWRNLRAKLTPTFTSGKMKMMFQRLVDCGKEIQTCLEKVSGEGVVIEMKDLLARFSTDIISSCAFGIECNCLKNEDAEFRQWGRKIFQPSLRRVVVGTLSSVAPIVLDKLKLSNLDSNVSKYFRNMVKEVVEYRERNNVKRNDFMQLLIQLKNEGFLDEEQKAEDQNDGTNKNTETAEGMSMNCLAAQAFVFFAAGFETSSSTMTFCLYELAVNPDIQEILQAEIDTVLEKHDGKLSYEALQEMTYLDKTVAETLRKYPPLPMLNRECSRPYKIPGTDVVLEKGIRVLIPVLPLHHDPKYYPEPERFDPERFSEEEKQKRHHYVYLPFGEGPRNCIGMRFGLMQTKVGLVSLLSKYQISVSEKTPIPLVMDTKLFILNPVGGMWLKIKNRKKEGTLCQTNLPIWKFRIALPYLENLTNMYMKTITRSLTIRSTEEHTHSQRQVSCSMTHIFLKMFCLRISSFHDHTSFMDEELEPLSGHLFLLRGNRWRNLRIKLTQTFASGKMMMFQTLVECRHELGSILEKNSLLLDVGTLLTCILAAVYVYFKWSFTYWKKLNVPYIEPVFPSGNFTDVILTRKPLAVVWRDIYHKLKGQKYGGMYIVTSPRLVVRDPDLIKNVLVKDFSTFHDRGLYMNEEIEPLSGHLFLLRGMKWRNLRVKLTPTFTSGKMKMMFQRLVDCGKELQTCLERVSGEGEVIEIKDLLARFSTDIISSCAFGIDCNCLKNEDAEFRQWGRKIFQPSLKRVVVQILSGVAPIVLDTLKLSSLDSSVSKYFRNMVKEIVEYREKNNVKRSDFMQLLIQLKNEVYGYFVGISMNCLAAQAFVFFIAGFETSSTTMTFCLYELAVNPDIQEILRTEIDTVLEKHDGNLSYEAIQEMTYLDKVVAETLRKYPPVPILIRDCAQPYKIPGTDTVLETGTVVVIPVEAVHNDPKYYPEPERFDPERFSEEEKQKRHHYVYLPFGEGPRICIGMRFGLMQTKVGLVSLLSKYQISVSEKTPIPLVMDTKSIILAPLGGMWLRIKKHMNENIITVASYSLNILGLRFFIMETKEFLMILVSIASGLVGVLYLYLAYVYTYWKKRNVPFSEPRFPTGNALDIIRSRKTMGEIYKDWYRKFSGCKFAGLYQIYRPVLLLMDTDLIKNTLVRDFEHFQDRGFPVDEDNDPLAANLIRLNGDKWKTLRSKLTPTFTPGKLKMMFHTLVECGQNLEKCFEEHAHREDIIELKDILARFTTDVIASCAFGIQCNCLRNPNAEFRRWGRKLFEPSLNQNLRDILYFMVPTIAVALKVTINPPDIANFFTKVVEDTVEYRERNNVTHNDFMELLIQLKKHFSIGHAALSLKQVAAQAFVFFAAGFETSATAMSFCLYELALNPDIQDRLRNEIDTVLKKHGGSVTYEGIQEMSYLDKTVSETLRKYPPVPILNRECTKRYKIPETNIVLEKGIQVVIPTLGIHYDPQYYPKPEVFDPERFSEESKSRRHHYAYLPFGEGPRICIGMRFAFLQTKVGLVFALSKYEFHVCKETAVPLIFDPKSFILFPIGGIKLQIRNRAKRSGDNC</sequence>
<feature type="transmembrane region" description="Helical" evidence="14">
    <location>
        <begin position="1157"/>
        <end position="1174"/>
    </location>
</feature>
<feature type="transmembrane region" description="Helical" evidence="14">
    <location>
        <begin position="6"/>
        <end position="27"/>
    </location>
</feature>
<evidence type="ECO:0000256" key="6">
    <source>
        <dbReference type="ARBA" id="ARBA00022723"/>
    </source>
</evidence>
<evidence type="ECO:0000313" key="15">
    <source>
        <dbReference type="EMBL" id="GFG30457.1"/>
    </source>
</evidence>
<reference evidence="16" key="1">
    <citation type="submission" date="2020-01" db="EMBL/GenBank/DDBJ databases">
        <title>Draft genome sequence of the Termite Coptotermes fromosanus.</title>
        <authorList>
            <person name="Itakura S."/>
            <person name="Yosikawa Y."/>
            <person name="Umezawa K."/>
        </authorList>
    </citation>
    <scope>NUCLEOTIDE SEQUENCE [LARGE SCALE GENOMIC DNA]</scope>
</reference>
<dbReference type="OrthoDB" id="2789670at2759"/>
<gene>
    <name evidence="15" type="ORF">Cfor_03694</name>
</gene>
<evidence type="ECO:0000256" key="3">
    <source>
        <dbReference type="ARBA" id="ARBA00004406"/>
    </source>
</evidence>
<comment type="caution">
    <text evidence="15">The sequence shown here is derived from an EMBL/GenBank/DDBJ whole genome shotgun (WGS) entry which is preliminary data.</text>
</comment>
<name>A0A6L2PK54_COPFO</name>
<dbReference type="PANTHER" id="PTHR24292">
    <property type="entry name" value="CYTOCHROME P450"/>
    <property type="match status" value="1"/>
</dbReference>
<feature type="transmembrane region" description="Helical" evidence="14">
    <location>
        <begin position="1180"/>
        <end position="1199"/>
    </location>
</feature>
<evidence type="ECO:0000256" key="14">
    <source>
        <dbReference type="SAM" id="Phobius"/>
    </source>
</evidence>
<dbReference type="InterPro" id="IPR002401">
    <property type="entry name" value="Cyt_P450_E_grp-I"/>
</dbReference>
<dbReference type="Proteomes" id="UP000502823">
    <property type="component" value="Unassembled WGS sequence"/>
</dbReference>
<evidence type="ECO:0000256" key="8">
    <source>
        <dbReference type="ARBA" id="ARBA00022848"/>
    </source>
</evidence>
<evidence type="ECO:0000256" key="2">
    <source>
        <dbReference type="ARBA" id="ARBA00004174"/>
    </source>
</evidence>
<keyword evidence="10 13" id="KW-0408">Iron</keyword>
<dbReference type="InterPro" id="IPR001128">
    <property type="entry name" value="Cyt_P450"/>
</dbReference>
<dbReference type="EMBL" id="BLKM01000221">
    <property type="protein sequence ID" value="GFG30457.1"/>
    <property type="molecule type" value="Genomic_DNA"/>
</dbReference>
<evidence type="ECO:0000256" key="9">
    <source>
        <dbReference type="ARBA" id="ARBA00023002"/>
    </source>
</evidence>
<accession>A0A6L2PK54</accession>
<dbReference type="InterPro" id="IPR017972">
    <property type="entry name" value="Cyt_P450_CS"/>
</dbReference>
<dbReference type="InterPro" id="IPR036396">
    <property type="entry name" value="Cyt_P450_sf"/>
</dbReference>
<dbReference type="GO" id="GO:0016705">
    <property type="term" value="F:oxidoreductase activity, acting on paired donors, with incorporation or reduction of molecular oxygen"/>
    <property type="evidence" value="ECO:0007669"/>
    <property type="project" value="InterPro"/>
</dbReference>
<proteinExistence type="inferred from homology"/>
<keyword evidence="6 13" id="KW-0479">Metal-binding</keyword>
<dbReference type="GO" id="GO:0005506">
    <property type="term" value="F:iron ion binding"/>
    <property type="evidence" value="ECO:0007669"/>
    <property type="project" value="InterPro"/>
</dbReference>
<dbReference type="Gene3D" id="1.10.630.10">
    <property type="entry name" value="Cytochrome P450"/>
    <property type="match status" value="3"/>
</dbReference>
<keyword evidence="14" id="KW-1133">Transmembrane helix</keyword>
<evidence type="ECO:0000256" key="5">
    <source>
        <dbReference type="ARBA" id="ARBA00022617"/>
    </source>
</evidence>
<evidence type="ECO:0000256" key="12">
    <source>
        <dbReference type="ARBA" id="ARBA00023136"/>
    </source>
</evidence>
<comment type="similarity">
    <text evidence="4">Belongs to the cytochrome P450 family.</text>
</comment>
<organism evidence="15 16">
    <name type="scientific">Coptotermes formosanus</name>
    <name type="common">Formosan subterranean termite</name>
    <dbReference type="NCBI Taxonomy" id="36987"/>
    <lineage>
        <taxon>Eukaryota</taxon>
        <taxon>Metazoa</taxon>
        <taxon>Ecdysozoa</taxon>
        <taxon>Arthropoda</taxon>
        <taxon>Hexapoda</taxon>
        <taxon>Insecta</taxon>
        <taxon>Pterygota</taxon>
        <taxon>Neoptera</taxon>
        <taxon>Polyneoptera</taxon>
        <taxon>Dictyoptera</taxon>
        <taxon>Blattodea</taxon>
        <taxon>Blattoidea</taxon>
        <taxon>Termitoidae</taxon>
        <taxon>Rhinotermitidae</taxon>
        <taxon>Coptotermes</taxon>
    </lineage>
</organism>
<feature type="transmembrane region" description="Helical" evidence="14">
    <location>
        <begin position="935"/>
        <end position="957"/>
    </location>
</feature>
<keyword evidence="12 14" id="KW-0472">Membrane</keyword>
<dbReference type="PRINTS" id="PR00385">
    <property type="entry name" value="P450"/>
</dbReference>
<dbReference type="FunCoup" id="A0A6L2PK54">
    <property type="interactions" value="42"/>
</dbReference>
<dbReference type="CDD" id="cd11056">
    <property type="entry name" value="CYP6-like"/>
    <property type="match status" value="3"/>
</dbReference>
<dbReference type="GO" id="GO:0004497">
    <property type="term" value="F:monooxygenase activity"/>
    <property type="evidence" value="ECO:0007669"/>
    <property type="project" value="UniProtKB-KW"/>
</dbReference>
<evidence type="ECO:0000256" key="13">
    <source>
        <dbReference type="PIRSR" id="PIRSR602401-1"/>
    </source>
</evidence>
<evidence type="ECO:0000256" key="10">
    <source>
        <dbReference type="ARBA" id="ARBA00023004"/>
    </source>
</evidence>
<keyword evidence="5 13" id="KW-0349">Heme</keyword>
<comment type="cofactor">
    <cofactor evidence="1 13">
        <name>heme</name>
        <dbReference type="ChEBI" id="CHEBI:30413"/>
    </cofactor>
</comment>
<dbReference type="Pfam" id="PF00067">
    <property type="entry name" value="p450"/>
    <property type="match status" value="3"/>
</dbReference>
<dbReference type="GO" id="GO:0020037">
    <property type="term" value="F:heme binding"/>
    <property type="evidence" value="ECO:0007669"/>
    <property type="project" value="InterPro"/>
</dbReference>
<evidence type="ECO:0000256" key="1">
    <source>
        <dbReference type="ARBA" id="ARBA00001971"/>
    </source>
</evidence>
<dbReference type="SUPFAM" id="SSF48264">
    <property type="entry name" value="Cytochrome P450"/>
    <property type="match status" value="3"/>
</dbReference>
<dbReference type="PROSITE" id="PS00086">
    <property type="entry name" value="CYTOCHROME_P450"/>
    <property type="match status" value="3"/>
</dbReference>
<dbReference type="PRINTS" id="PR00463">
    <property type="entry name" value="EP450I"/>
</dbReference>
<evidence type="ECO:0000256" key="4">
    <source>
        <dbReference type="ARBA" id="ARBA00010617"/>
    </source>
</evidence>
<evidence type="ECO:0008006" key="17">
    <source>
        <dbReference type="Google" id="ProtNLM"/>
    </source>
</evidence>
<feature type="binding site" description="axial binding residue" evidence="13">
    <location>
        <position position="1620"/>
    </location>
    <ligand>
        <name>heme</name>
        <dbReference type="ChEBI" id="CHEBI:30413"/>
    </ligand>
    <ligandPart>
        <name>Fe</name>
        <dbReference type="ChEBI" id="CHEBI:18248"/>
    </ligandPart>
</feature>
<keyword evidence="8" id="KW-0492">Microsome</keyword>
<keyword evidence="11" id="KW-0503">Monooxygenase</keyword>
<keyword evidence="9" id="KW-0560">Oxidoreductase</keyword>
<evidence type="ECO:0000256" key="7">
    <source>
        <dbReference type="ARBA" id="ARBA00022824"/>
    </source>
</evidence>
<keyword evidence="14" id="KW-0812">Transmembrane</keyword>
<dbReference type="FunFam" id="1.10.630.10:FF:000042">
    <property type="entry name" value="Cytochrome P450"/>
    <property type="match status" value="3"/>
</dbReference>
<keyword evidence="7" id="KW-0256">Endoplasmic reticulum</keyword>
<dbReference type="InterPro" id="IPR050476">
    <property type="entry name" value="Insect_CytP450_Detox"/>
</dbReference>
<dbReference type="InParanoid" id="A0A6L2PK54"/>
<evidence type="ECO:0000313" key="16">
    <source>
        <dbReference type="Proteomes" id="UP000502823"/>
    </source>
</evidence>
<keyword evidence="16" id="KW-1185">Reference proteome</keyword>
<dbReference type="GO" id="GO:0005789">
    <property type="term" value="C:endoplasmic reticulum membrane"/>
    <property type="evidence" value="ECO:0007669"/>
    <property type="project" value="UniProtKB-SubCell"/>
</dbReference>
<comment type="subcellular location">
    <subcellularLocation>
        <location evidence="3">Endoplasmic reticulum membrane</location>
        <topology evidence="3">Peripheral membrane protein</topology>
    </subcellularLocation>
    <subcellularLocation>
        <location evidence="2">Microsome membrane</location>
        <topology evidence="2">Peripheral membrane protein</topology>
    </subcellularLocation>
</comment>